<comment type="caution">
    <text evidence="2">The sequence shown here is derived from an EMBL/GenBank/DDBJ whole genome shotgun (WGS) entry which is preliminary data.</text>
</comment>
<name>A0A0P9CUF5_9CHLR</name>
<keyword evidence="3" id="KW-1185">Reference proteome</keyword>
<feature type="chain" id="PRO_5006156001" evidence="1">
    <location>
        <begin position="24"/>
        <end position="146"/>
    </location>
</feature>
<feature type="signal peptide" evidence="1">
    <location>
        <begin position="1"/>
        <end position="23"/>
    </location>
</feature>
<sequence length="146" mass="15883">MRRITLFLLLFALVLAGCGGSSGDVTVPEPPSAKAFEKSNNEQINKIIEGWQAQVPTTLTQNQIKQETIEQKVYESTASLQEVADFYTQQISSANGWTEVRNMPGLQNNLFLKAYDHGNISLVVGALDAKQFGGTGTVIYTAKGSK</sequence>
<dbReference type="Proteomes" id="UP000050509">
    <property type="component" value="Unassembled WGS sequence"/>
</dbReference>
<gene>
    <name evidence="2" type="ORF">SE17_33545</name>
</gene>
<accession>A0A0P9CUF5</accession>
<reference evidence="2 3" key="1">
    <citation type="submission" date="2015-09" db="EMBL/GenBank/DDBJ databases">
        <title>Draft genome sequence of Kouleothrix aurantiaca JCM 19913.</title>
        <authorList>
            <person name="Hemp J."/>
        </authorList>
    </citation>
    <scope>NUCLEOTIDE SEQUENCE [LARGE SCALE GENOMIC DNA]</scope>
    <source>
        <strain evidence="2 3">COM-B</strain>
    </source>
</reference>
<dbReference type="EMBL" id="LJCR01002077">
    <property type="protein sequence ID" value="KPV49278.1"/>
    <property type="molecule type" value="Genomic_DNA"/>
</dbReference>
<evidence type="ECO:0000313" key="2">
    <source>
        <dbReference type="EMBL" id="KPV49278.1"/>
    </source>
</evidence>
<keyword evidence="1" id="KW-0732">Signal</keyword>
<protein>
    <submittedName>
        <fullName evidence="2">Uncharacterized protein</fullName>
    </submittedName>
</protein>
<dbReference type="PROSITE" id="PS51257">
    <property type="entry name" value="PROKAR_LIPOPROTEIN"/>
    <property type="match status" value="1"/>
</dbReference>
<dbReference type="AlphaFoldDB" id="A0A0P9CUF5"/>
<proteinExistence type="predicted"/>
<evidence type="ECO:0000313" key="3">
    <source>
        <dbReference type="Proteomes" id="UP000050509"/>
    </source>
</evidence>
<organism evidence="2 3">
    <name type="scientific">Kouleothrix aurantiaca</name>
    <dbReference type="NCBI Taxonomy" id="186479"/>
    <lineage>
        <taxon>Bacteria</taxon>
        <taxon>Bacillati</taxon>
        <taxon>Chloroflexota</taxon>
        <taxon>Chloroflexia</taxon>
        <taxon>Chloroflexales</taxon>
        <taxon>Roseiflexineae</taxon>
        <taxon>Roseiflexaceae</taxon>
        <taxon>Kouleothrix</taxon>
    </lineage>
</organism>
<evidence type="ECO:0000256" key="1">
    <source>
        <dbReference type="SAM" id="SignalP"/>
    </source>
</evidence>